<accession>A0ABY4IYS1</accession>
<protein>
    <submittedName>
        <fullName evidence="2">VOC family protein</fullName>
    </submittedName>
</protein>
<dbReference type="InterPro" id="IPR052164">
    <property type="entry name" value="Anthracycline_SecMetBiosynth"/>
</dbReference>
<feature type="domain" description="VOC" evidence="1">
    <location>
        <begin position="9"/>
        <end position="121"/>
    </location>
</feature>
<dbReference type="PANTHER" id="PTHR33993:SF1">
    <property type="entry name" value="GLYOXALASE FAMILY PROTEIN"/>
    <property type="match status" value="1"/>
</dbReference>
<name>A0ABY4IYS1_9MICO</name>
<evidence type="ECO:0000313" key="2">
    <source>
        <dbReference type="EMBL" id="UPL17724.1"/>
    </source>
</evidence>
<evidence type="ECO:0000313" key="3">
    <source>
        <dbReference type="Proteomes" id="UP000830631"/>
    </source>
</evidence>
<keyword evidence="3" id="KW-1185">Reference proteome</keyword>
<dbReference type="InterPro" id="IPR037523">
    <property type="entry name" value="VOC_core"/>
</dbReference>
<evidence type="ECO:0000259" key="1">
    <source>
        <dbReference type="PROSITE" id="PS51819"/>
    </source>
</evidence>
<sequence>MTGSPLHHSLDYIELVVTDLEKSKDFFREAFGWGFHDYGPGYAGIVSPRDDGNESGGLMLADEPRPVGGPLVLLYSEDLDATQAAIEKAGGAILQAPYEFPGGRRLHFADPTGNELGVWSTQ</sequence>
<dbReference type="PANTHER" id="PTHR33993">
    <property type="entry name" value="GLYOXALASE-RELATED"/>
    <property type="match status" value="1"/>
</dbReference>
<dbReference type="PROSITE" id="PS51819">
    <property type="entry name" value="VOC"/>
    <property type="match status" value="1"/>
</dbReference>
<dbReference type="CDD" id="cd07247">
    <property type="entry name" value="SgaA_N_like"/>
    <property type="match status" value="1"/>
</dbReference>
<dbReference type="InterPro" id="IPR029068">
    <property type="entry name" value="Glyas_Bleomycin-R_OHBP_Dase"/>
</dbReference>
<proteinExistence type="predicted"/>
<gene>
    <name evidence="2" type="ORF">KV397_08165</name>
</gene>
<dbReference type="EMBL" id="CP078078">
    <property type="protein sequence ID" value="UPL17724.1"/>
    <property type="molecule type" value="Genomic_DNA"/>
</dbReference>
<dbReference type="Gene3D" id="3.10.180.10">
    <property type="entry name" value="2,3-Dihydroxybiphenyl 1,2-Dioxygenase, domain 1"/>
    <property type="match status" value="1"/>
</dbReference>
<dbReference type="Proteomes" id="UP000830631">
    <property type="component" value="Chromosome"/>
</dbReference>
<dbReference type="Pfam" id="PF00903">
    <property type="entry name" value="Glyoxalase"/>
    <property type="match status" value="1"/>
</dbReference>
<dbReference type="InterPro" id="IPR004360">
    <property type="entry name" value="Glyas_Fos-R_dOase_dom"/>
</dbReference>
<dbReference type="SUPFAM" id="SSF54593">
    <property type="entry name" value="Glyoxalase/Bleomycin resistance protein/Dihydroxybiphenyl dioxygenase"/>
    <property type="match status" value="1"/>
</dbReference>
<reference evidence="2 3" key="1">
    <citation type="submission" date="2021-06" db="EMBL/GenBank/DDBJ databases">
        <title>Genome-based taxonomic framework of Microbacterium strains isolated from marine environment, the description of four new species and reclassification of four preexisting species.</title>
        <authorList>
            <person name="Lee S.D."/>
            <person name="Kim S.-M."/>
            <person name="Byeon Y.-S."/>
            <person name="Yang H.L."/>
            <person name="Kim I.S."/>
        </authorList>
    </citation>
    <scope>NUCLEOTIDE SEQUENCE [LARGE SCALE GENOMIC DNA]</scope>
    <source>
        <strain evidence="2 3">KSW4-10</strain>
    </source>
</reference>
<organism evidence="2 3">
    <name type="scientific">Microbacterium aurugineum</name>
    <dbReference type="NCBI Taxonomy" id="2851642"/>
    <lineage>
        <taxon>Bacteria</taxon>
        <taxon>Bacillati</taxon>
        <taxon>Actinomycetota</taxon>
        <taxon>Actinomycetes</taxon>
        <taxon>Micrococcales</taxon>
        <taxon>Microbacteriaceae</taxon>
        <taxon>Microbacterium</taxon>
    </lineage>
</organism>
<dbReference type="RefSeq" id="WP_261812595.1">
    <property type="nucleotide sequence ID" value="NZ_CP078078.1"/>
</dbReference>